<gene>
    <name evidence="2" type="ORF">BRADI_4g37035v3</name>
</gene>
<evidence type="ECO:0000256" key="1">
    <source>
        <dbReference type="SAM" id="MobiDB-lite"/>
    </source>
</evidence>
<reference evidence="2 3" key="1">
    <citation type="journal article" date="2010" name="Nature">
        <title>Genome sequencing and analysis of the model grass Brachypodium distachyon.</title>
        <authorList>
            <consortium name="International Brachypodium Initiative"/>
        </authorList>
    </citation>
    <scope>NUCLEOTIDE SEQUENCE [LARGE SCALE GENOMIC DNA]</scope>
    <source>
        <strain evidence="2 3">Bd21</strain>
    </source>
</reference>
<dbReference type="AlphaFoldDB" id="A0A2K2CSR9"/>
<sequence length="115" mass="13086">MPRFSPTIADRSSTTGSPAPGQLPRAFQRNAARPFDRFLRGLSALVQRSLVFIQWSLGWIDRRCKHCRIPAAGRPIMPDLQPSSFFLISYHLRGFESLIFLSRSLLFARSSMSIF</sequence>
<evidence type="ECO:0000313" key="4">
    <source>
        <dbReference type="Proteomes" id="UP000008810"/>
    </source>
</evidence>
<dbReference type="EnsemblPlants" id="PNT65081">
    <property type="protein sequence ID" value="PNT65081"/>
    <property type="gene ID" value="BRADI_4g37035v3"/>
</dbReference>
<dbReference type="InParanoid" id="A0A2K2CSR9"/>
<dbReference type="EMBL" id="CM000883">
    <property type="protein sequence ID" value="PNT65081.1"/>
    <property type="molecule type" value="Genomic_DNA"/>
</dbReference>
<name>A0A2K2CSR9_BRADI</name>
<reference evidence="2" key="2">
    <citation type="submission" date="2017-06" db="EMBL/GenBank/DDBJ databases">
        <title>WGS assembly of Brachypodium distachyon.</title>
        <authorList>
            <consortium name="The International Brachypodium Initiative"/>
            <person name="Lucas S."/>
            <person name="Harmon-Smith M."/>
            <person name="Lail K."/>
            <person name="Tice H."/>
            <person name="Grimwood J."/>
            <person name="Bruce D."/>
            <person name="Barry K."/>
            <person name="Shu S."/>
            <person name="Lindquist E."/>
            <person name="Wang M."/>
            <person name="Pitluck S."/>
            <person name="Vogel J.P."/>
            <person name="Garvin D.F."/>
            <person name="Mockler T.C."/>
            <person name="Schmutz J."/>
            <person name="Rokhsar D."/>
            <person name="Bevan M.W."/>
        </authorList>
    </citation>
    <scope>NUCLEOTIDE SEQUENCE</scope>
    <source>
        <strain evidence="2">Bd21</strain>
    </source>
</reference>
<dbReference type="Proteomes" id="UP000008810">
    <property type="component" value="Chromosome 4"/>
</dbReference>
<proteinExistence type="predicted"/>
<keyword evidence="4" id="KW-1185">Reference proteome</keyword>
<dbReference type="Gramene" id="PNT65081">
    <property type="protein sequence ID" value="PNT65081"/>
    <property type="gene ID" value="BRADI_4g37035v3"/>
</dbReference>
<feature type="region of interest" description="Disordered" evidence="1">
    <location>
        <begin position="1"/>
        <end position="24"/>
    </location>
</feature>
<accession>A0A2K2CSR9</accession>
<organism evidence="2">
    <name type="scientific">Brachypodium distachyon</name>
    <name type="common">Purple false brome</name>
    <name type="synonym">Trachynia distachya</name>
    <dbReference type="NCBI Taxonomy" id="15368"/>
    <lineage>
        <taxon>Eukaryota</taxon>
        <taxon>Viridiplantae</taxon>
        <taxon>Streptophyta</taxon>
        <taxon>Embryophyta</taxon>
        <taxon>Tracheophyta</taxon>
        <taxon>Spermatophyta</taxon>
        <taxon>Magnoliopsida</taxon>
        <taxon>Liliopsida</taxon>
        <taxon>Poales</taxon>
        <taxon>Poaceae</taxon>
        <taxon>BOP clade</taxon>
        <taxon>Pooideae</taxon>
        <taxon>Stipodae</taxon>
        <taxon>Brachypodieae</taxon>
        <taxon>Brachypodium</taxon>
    </lineage>
</organism>
<protein>
    <submittedName>
        <fullName evidence="2 3">Uncharacterized protein</fullName>
    </submittedName>
</protein>
<evidence type="ECO:0000313" key="3">
    <source>
        <dbReference type="EnsemblPlants" id="PNT65081"/>
    </source>
</evidence>
<reference evidence="3" key="3">
    <citation type="submission" date="2018-08" db="UniProtKB">
        <authorList>
            <consortium name="EnsemblPlants"/>
        </authorList>
    </citation>
    <scope>IDENTIFICATION</scope>
    <source>
        <strain evidence="3">cv. Bd21</strain>
    </source>
</reference>
<evidence type="ECO:0000313" key="2">
    <source>
        <dbReference type="EMBL" id="PNT65081.1"/>
    </source>
</evidence>